<organism evidence="1 2">
    <name type="scientific">Caloranaerobacter azorensis H53214</name>
    <dbReference type="NCBI Taxonomy" id="1156417"/>
    <lineage>
        <taxon>Bacteria</taxon>
        <taxon>Bacillati</taxon>
        <taxon>Bacillota</taxon>
        <taxon>Tissierellia</taxon>
        <taxon>Tissierellales</taxon>
        <taxon>Thermohalobacteraceae</taxon>
        <taxon>Caloranaerobacter</taxon>
    </lineage>
</organism>
<dbReference type="AlphaFoldDB" id="A0A096BJN9"/>
<accession>A0A096BJN9</accession>
<dbReference type="EMBL" id="AZTB01000009">
    <property type="protein sequence ID" value="KGG80973.1"/>
    <property type="molecule type" value="Genomic_DNA"/>
</dbReference>
<protein>
    <submittedName>
        <fullName evidence="1">Uncharacterized protein</fullName>
    </submittedName>
</protein>
<evidence type="ECO:0000313" key="1">
    <source>
        <dbReference type="EMBL" id="KGG80973.1"/>
    </source>
</evidence>
<reference evidence="1 2" key="1">
    <citation type="submission" date="2013-12" db="EMBL/GenBank/DDBJ databases">
        <title>Draft genome sequence of Caloranaerobacter sp. H53214.</title>
        <authorList>
            <person name="Jiang L.J."/>
            <person name="Shao Z.Z."/>
            <person name="Long M.N."/>
        </authorList>
    </citation>
    <scope>NUCLEOTIDE SEQUENCE [LARGE SCALE GENOMIC DNA]</scope>
    <source>
        <strain evidence="1 2">H53214</strain>
    </source>
</reference>
<gene>
    <name evidence="1" type="ORF">Y919_03100</name>
</gene>
<dbReference type="Proteomes" id="UP000029622">
    <property type="component" value="Unassembled WGS sequence"/>
</dbReference>
<dbReference type="RefSeq" id="WP_035162318.1">
    <property type="nucleotide sequence ID" value="NZ_AZTB01000009.1"/>
</dbReference>
<evidence type="ECO:0000313" key="2">
    <source>
        <dbReference type="Proteomes" id="UP000029622"/>
    </source>
</evidence>
<name>A0A096BJN9_9FIRM</name>
<comment type="caution">
    <text evidence="1">The sequence shown here is derived from an EMBL/GenBank/DDBJ whole genome shotgun (WGS) entry which is preliminary data.</text>
</comment>
<proteinExistence type="predicted"/>
<sequence length="187" mass="22016">MYNYPNILLIIFPIILGSLTSCTKNHLSDTKKTKNSFNNVIISCYTNVQFDKVNIEKKIEDKVNIKYSEDNKKIVSDFLKYLKQLQIEEIKPTDIPDTVPLQELYEINFTDKETYSKLKIEVLNEKYIKVINYIYKKVKNKEKNITSYEETVNSATYKIHNIELNLNYIKNIFNALNVKNDSNSRSH</sequence>